<accession>A0A0G4EFV4</accession>
<name>A0A0G4EFV4_VITBC</name>
<dbReference type="OrthoDB" id="361486at2759"/>
<organism evidence="1 2">
    <name type="scientific">Vitrella brassicaformis (strain CCMP3155)</name>
    <dbReference type="NCBI Taxonomy" id="1169540"/>
    <lineage>
        <taxon>Eukaryota</taxon>
        <taxon>Sar</taxon>
        <taxon>Alveolata</taxon>
        <taxon>Colpodellida</taxon>
        <taxon>Vitrellaceae</taxon>
        <taxon>Vitrella</taxon>
    </lineage>
</organism>
<dbReference type="InterPro" id="IPR056356">
    <property type="entry name" value="Microp_apicomplexa_17"/>
</dbReference>
<gene>
    <name evidence="1" type="ORF">Vbra_11851</name>
</gene>
<evidence type="ECO:0000313" key="2">
    <source>
        <dbReference type="Proteomes" id="UP000041254"/>
    </source>
</evidence>
<protein>
    <submittedName>
        <fullName evidence="1">Uncharacterized protein</fullName>
    </submittedName>
</protein>
<dbReference type="Pfam" id="PF23531">
    <property type="entry name" value="Microp_apicomplexa_17"/>
    <property type="match status" value="1"/>
</dbReference>
<dbReference type="EMBL" id="CDMY01000227">
    <property type="protein sequence ID" value="CEL95421.1"/>
    <property type="molecule type" value="Genomic_DNA"/>
</dbReference>
<dbReference type="AlphaFoldDB" id="A0A0G4EFV4"/>
<dbReference type="FunCoup" id="A0A0G4EFV4">
    <property type="interactions" value="17"/>
</dbReference>
<keyword evidence="2" id="KW-1185">Reference proteome</keyword>
<reference evidence="1 2" key="1">
    <citation type="submission" date="2014-11" db="EMBL/GenBank/DDBJ databases">
        <authorList>
            <person name="Zhu J."/>
            <person name="Qi W."/>
            <person name="Song R."/>
        </authorList>
    </citation>
    <scope>NUCLEOTIDE SEQUENCE [LARGE SCALE GENOMIC DNA]</scope>
</reference>
<dbReference type="Proteomes" id="UP000041254">
    <property type="component" value="Unassembled WGS sequence"/>
</dbReference>
<dbReference type="VEuPathDB" id="CryptoDB:Vbra_11851"/>
<dbReference type="InParanoid" id="A0A0G4EFV4"/>
<evidence type="ECO:0000313" key="1">
    <source>
        <dbReference type="EMBL" id="CEL95421.1"/>
    </source>
</evidence>
<dbReference type="OMA" id="ITDIANF"/>
<sequence>MFLSRILNGIVFKEKIPYGIKRSRAYRDARKAERRAKWHAIKQEEQRNFVISGRKSLYMSLMRNTGLGWYRAKQVLKHLEMHERGSVEPTPHVRDKIKNIATFVKLGR</sequence>
<dbReference type="PhylomeDB" id="A0A0G4EFV4"/>
<proteinExistence type="predicted"/>